<protein>
    <submittedName>
        <fullName evidence="1">Uncharacterized protein</fullName>
    </submittedName>
</protein>
<dbReference type="AlphaFoldDB" id="A0A8H7ETJ2"/>
<evidence type="ECO:0000313" key="2">
    <source>
        <dbReference type="Proteomes" id="UP000605846"/>
    </source>
</evidence>
<sequence length="225" mass="24417">MSMASSELTDSTTDKKTMSLQVAAAEAAATASEDMTASSSSFTPSPYIAATVPDTTRYTVAKDHHDASHPVVAIRPEASYAASGSIQPAHIQEGAHLEVNHSIVAISKDTAEDTQEEPWIVEKTNMTEPFKTYQETIRSMVDRHTTLPLESYIHELAALTHVLVICKNQHSGITENIFSLELLKRLAASLASDLLCNVNFEQEFTRLSTSTSPSSGTPPRQTVNL</sequence>
<comment type="caution">
    <text evidence="1">The sequence shown here is derived from an EMBL/GenBank/DDBJ whole genome shotgun (WGS) entry which is preliminary data.</text>
</comment>
<dbReference type="EMBL" id="JABAYA010000001">
    <property type="protein sequence ID" value="KAF7732847.1"/>
    <property type="molecule type" value="Genomic_DNA"/>
</dbReference>
<keyword evidence="2" id="KW-1185">Reference proteome</keyword>
<name>A0A8H7ETJ2_9FUNG</name>
<evidence type="ECO:0000313" key="1">
    <source>
        <dbReference type="EMBL" id="KAF7732847.1"/>
    </source>
</evidence>
<dbReference type="OrthoDB" id="2288096at2759"/>
<gene>
    <name evidence="1" type="ORF">EC973_000123</name>
</gene>
<accession>A0A8H7ETJ2</accession>
<proteinExistence type="predicted"/>
<dbReference type="Proteomes" id="UP000605846">
    <property type="component" value="Unassembled WGS sequence"/>
</dbReference>
<reference evidence="1" key="1">
    <citation type="submission" date="2020-01" db="EMBL/GenBank/DDBJ databases">
        <title>Genome Sequencing of Three Apophysomyces-Like Fungal Strains Confirms a Novel Fungal Genus in the Mucoromycota with divergent Burkholderia-like Endosymbiotic Bacteria.</title>
        <authorList>
            <person name="Stajich J.E."/>
            <person name="Macias A.M."/>
            <person name="Carter-House D."/>
            <person name="Lovett B."/>
            <person name="Kasson L.R."/>
            <person name="Berry K."/>
            <person name="Grigoriev I."/>
            <person name="Chang Y."/>
            <person name="Spatafora J."/>
            <person name="Kasson M.T."/>
        </authorList>
    </citation>
    <scope>NUCLEOTIDE SEQUENCE</scope>
    <source>
        <strain evidence="1">NRRL A-21654</strain>
    </source>
</reference>
<organism evidence="1 2">
    <name type="scientific">Apophysomyces ossiformis</name>
    <dbReference type="NCBI Taxonomy" id="679940"/>
    <lineage>
        <taxon>Eukaryota</taxon>
        <taxon>Fungi</taxon>
        <taxon>Fungi incertae sedis</taxon>
        <taxon>Mucoromycota</taxon>
        <taxon>Mucoromycotina</taxon>
        <taxon>Mucoromycetes</taxon>
        <taxon>Mucorales</taxon>
        <taxon>Mucorineae</taxon>
        <taxon>Mucoraceae</taxon>
        <taxon>Apophysomyces</taxon>
    </lineage>
</organism>